<protein>
    <submittedName>
        <fullName evidence="3">Ribonuclease H-like domain-containing protein</fullName>
    </submittedName>
</protein>
<dbReference type="PANTHER" id="PTHR15092:SF22">
    <property type="entry name" value="POLY(A)-SPECIFIC RIBONUCLEASE PNLDC1"/>
    <property type="match status" value="1"/>
</dbReference>
<accession>A0A6A6PNM6</accession>
<feature type="region of interest" description="Disordered" evidence="2">
    <location>
        <begin position="469"/>
        <end position="513"/>
    </location>
</feature>
<dbReference type="Gene3D" id="3.30.420.10">
    <property type="entry name" value="Ribonuclease H-like superfamily/Ribonuclease H"/>
    <property type="match status" value="2"/>
</dbReference>
<dbReference type="GO" id="GO:1990432">
    <property type="term" value="P:siRNA 3'-end processing"/>
    <property type="evidence" value="ECO:0007669"/>
    <property type="project" value="TreeGrafter"/>
</dbReference>
<evidence type="ECO:0000256" key="1">
    <source>
        <dbReference type="ARBA" id="ARBA00008372"/>
    </source>
</evidence>
<evidence type="ECO:0000313" key="4">
    <source>
        <dbReference type="Proteomes" id="UP000799767"/>
    </source>
</evidence>
<dbReference type="GeneID" id="54474887"/>
<dbReference type="PANTHER" id="PTHR15092">
    <property type="entry name" value="POLY A -SPECIFIC RIBONUCLEASE/TARGET OF EGR1, MEMBER 1"/>
    <property type="match status" value="1"/>
</dbReference>
<dbReference type="InterPro" id="IPR051181">
    <property type="entry name" value="CAF1_poly(A)_ribonucleases"/>
</dbReference>
<sequence length="588" mass="66297">MEIDKVSFYPLILDLLTDISHSHFVAFDLELSGVPTKYHTSYAKGKPSLQDRYSETKEAAERYQILQIGLTCVEQDVELQKYILKPYNIELSPTIEERGIDVERIFSFQSGAVDFLLKVGFDFSAPFKWGVPYLSREESKQAREKFQQRQDRTAISDINIKPTEVEALAFMEHVRSEVNAWLKGHYRESSEYLDITKASQHPSDSDGEEQVVEGLSRFEKRLVHQLVRSEYPDLVTISKRDFIQIVRFDQQREDRIHAERVRDLEAHINKQKGFRWIIEALHGSKLTGLPLRECARDPANGEAVFCDMDDFQSRFNRAQRIIKGNPRMLVGHNCFLDLVYIYKTFIGPLPNSVEEFQQKIHHIWPNIVDTKYMSTHNCGDINPVSSLEQIATQLSAERKPTLEIDAEHMKYSEAEALHEAGYDSFLTAQIATRLSAKLAREGNYVDHKATREEQHITAGINGVHIADTDAPQSDSDAVAGASSTPSEVSTFTPSEVGGKWKRKGDPSLPPQDPHDPFIAAAVNAKLPYHDAAVEQSFEGGMPGRRSEFWSVYGNKLRVFGTEEGMCVLDGSGGRAEGLEVSGGGVMVV</sequence>
<dbReference type="GO" id="GO:0005634">
    <property type="term" value="C:nucleus"/>
    <property type="evidence" value="ECO:0007669"/>
    <property type="project" value="TreeGrafter"/>
</dbReference>
<dbReference type="InterPro" id="IPR006941">
    <property type="entry name" value="RNase_CAF1"/>
</dbReference>
<dbReference type="GO" id="GO:0000289">
    <property type="term" value="P:nuclear-transcribed mRNA poly(A) tail shortening"/>
    <property type="evidence" value="ECO:0007669"/>
    <property type="project" value="TreeGrafter"/>
</dbReference>
<dbReference type="AlphaFoldDB" id="A0A6A6PNM6"/>
<dbReference type="RefSeq" id="XP_033588182.1">
    <property type="nucleotide sequence ID" value="XM_033733885.1"/>
</dbReference>
<feature type="compositionally biased region" description="Polar residues" evidence="2">
    <location>
        <begin position="470"/>
        <end position="493"/>
    </location>
</feature>
<dbReference type="SUPFAM" id="SSF53098">
    <property type="entry name" value="Ribonuclease H-like"/>
    <property type="match status" value="1"/>
</dbReference>
<dbReference type="GO" id="GO:1990431">
    <property type="term" value="P:priRNA 3'-end processing"/>
    <property type="evidence" value="ECO:0007669"/>
    <property type="project" value="TreeGrafter"/>
</dbReference>
<evidence type="ECO:0000313" key="3">
    <source>
        <dbReference type="EMBL" id="KAF2481612.1"/>
    </source>
</evidence>
<dbReference type="EMBL" id="MU001637">
    <property type="protein sequence ID" value="KAF2481612.1"/>
    <property type="molecule type" value="Genomic_DNA"/>
</dbReference>
<proteinExistence type="inferred from homology"/>
<dbReference type="InterPro" id="IPR012337">
    <property type="entry name" value="RNaseH-like_sf"/>
</dbReference>
<name>A0A6A6PNM6_9PEZI</name>
<dbReference type="InterPro" id="IPR036397">
    <property type="entry name" value="RNaseH_sf"/>
</dbReference>
<dbReference type="Proteomes" id="UP000799767">
    <property type="component" value="Unassembled WGS sequence"/>
</dbReference>
<comment type="similarity">
    <text evidence="1">Belongs to the CAF1 family.</text>
</comment>
<dbReference type="GO" id="GO:0003723">
    <property type="term" value="F:RNA binding"/>
    <property type="evidence" value="ECO:0007669"/>
    <property type="project" value="TreeGrafter"/>
</dbReference>
<dbReference type="OrthoDB" id="1432093at2759"/>
<keyword evidence="4" id="KW-1185">Reference proteome</keyword>
<reference evidence="3" key="1">
    <citation type="journal article" date="2020" name="Stud. Mycol.">
        <title>101 Dothideomycetes genomes: a test case for predicting lifestyles and emergence of pathogens.</title>
        <authorList>
            <person name="Haridas S."/>
            <person name="Albert R."/>
            <person name="Binder M."/>
            <person name="Bloem J."/>
            <person name="Labutti K."/>
            <person name="Salamov A."/>
            <person name="Andreopoulos B."/>
            <person name="Baker S."/>
            <person name="Barry K."/>
            <person name="Bills G."/>
            <person name="Bluhm B."/>
            <person name="Cannon C."/>
            <person name="Castanera R."/>
            <person name="Culley D."/>
            <person name="Daum C."/>
            <person name="Ezra D."/>
            <person name="Gonzalez J."/>
            <person name="Henrissat B."/>
            <person name="Kuo A."/>
            <person name="Liang C."/>
            <person name="Lipzen A."/>
            <person name="Lutzoni F."/>
            <person name="Magnuson J."/>
            <person name="Mondo S."/>
            <person name="Nolan M."/>
            <person name="Ohm R."/>
            <person name="Pangilinan J."/>
            <person name="Park H.-J."/>
            <person name="Ramirez L."/>
            <person name="Alfaro M."/>
            <person name="Sun H."/>
            <person name="Tritt A."/>
            <person name="Yoshinaga Y."/>
            <person name="Zwiers L.-H."/>
            <person name="Turgeon B."/>
            <person name="Goodwin S."/>
            <person name="Spatafora J."/>
            <person name="Crous P."/>
            <person name="Grigoriev I."/>
        </authorList>
    </citation>
    <scope>NUCLEOTIDE SEQUENCE</scope>
    <source>
        <strain evidence="3">CBS 113389</strain>
    </source>
</reference>
<dbReference type="GO" id="GO:0000175">
    <property type="term" value="F:3'-5'-RNA exonuclease activity"/>
    <property type="evidence" value="ECO:0007669"/>
    <property type="project" value="TreeGrafter"/>
</dbReference>
<evidence type="ECO:0000256" key="2">
    <source>
        <dbReference type="SAM" id="MobiDB-lite"/>
    </source>
</evidence>
<organism evidence="3 4">
    <name type="scientific">Neohortaea acidophila</name>
    <dbReference type="NCBI Taxonomy" id="245834"/>
    <lineage>
        <taxon>Eukaryota</taxon>
        <taxon>Fungi</taxon>
        <taxon>Dikarya</taxon>
        <taxon>Ascomycota</taxon>
        <taxon>Pezizomycotina</taxon>
        <taxon>Dothideomycetes</taxon>
        <taxon>Dothideomycetidae</taxon>
        <taxon>Mycosphaerellales</taxon>
        <taxon>Teratosphaeriaceae</taxon>
        <taxon>Neohortaea</taxon>
    </lineage>
</organism>
<dbReference type="Pfam" id="PF04857">
    <property type="entry name" value="CAF1"/>
    <property type="match status" value="1"/>
</dbReference>
<gene>
    <name evidence="3" type="ORF">BDY17DRAFT_299341</name>
</gene>